<accession>A0AAV2TBI1</accession>
<dbReference type="AlphaFoldDB" id="A0AAV2TBI1"/>
<dbReference type="Proteomes" id="UP001497525">
    <property type="component" value="Unassembled WGS sequence"/>
</dbReference>
<protein>
    <submittedName>
        <fullName evidence="2">Uncharacterized protein</fullName>
    </submittedName>
</protein>
<organism evidence="2 3">
    <name type="scientific">Calicophoron daubneyi</name>
    <name type="common">Rumen fluke</name>
    <name type="synonym">Paramphistomum daubneyi</name>
    <dbReference type="NCBI Taxonomy" id="300641"/>
    <lineage>
        <taxon>Eukaryota</taxon>
        <taxon>Metazoa</taxon>
        <taxon>Spiralia</taxon>
        <taxon>Lophotrochozoa</taxon>
        <taxon>Platyhelminthes</taxon>
        <taxon>Trematoda</taxon>
        <taxon>Digenea</taxon>
        <taxon>Plagiorchiida</taxon>
        <taxon>Pronocephalata</taxon>
        <taxon>Paramphistomoidea</taxon>
        <taxon>Paramphistomidae</taxon>
        <taxon>Calicophoron</taxon>
    </lineage>
</organism>
<sequence length="228" mass="25809">MEVAAAIGNMRRLLHLIYATGTTKPGQSIHLESSKQILHMEDSESPVFKNVHEFKEFIRTNYKAPTSKSPVLNGQVMKLVLDGNQKKLSTITDKLFPLLNYKSSRNICFPIRCLLKRIRAYYALPRYSEALWKLMESPFPSGGRGVARKSRDSLVDTSSLSTESSENGFQIAGKRLRSRSKEEPQKVQEQPSLPLNKNKARTRKQLDESPQPPNPDEEKSSHAQKPDT</sequence>
<dbReference type="EMBL" id="CAXLJL010000201">
    <property type="protein sequence ID" value="CAL5134510.1"/>
    <property type="molecule type" value="Genomic_DNA"/>
</dbReference>
<feature type="compositionally biased region" description="Polar residues" evidence="1">
    <location>
        <begin position="156"/>
        <end position="168"/>
    </location>
</feature>
<feature type="region of interest" description="Disordered" evidence="1">
    <location>
        <begin position="156"/>
        <end position="228"/>
    </location>
</feature>
<proteinExistence type="predicted"/>
<gene>
    <name evidence="2" type="ORF">CDAUBV1_LOCUS7882</name>
</gene>
<reference evidence="2" key="1">
    <citation type="submission" date="2024-06" db="EMBL/GenBank/DDBJ databases">
        <authorList>
            <person name="Liu X."/>
            <person name="Lenzi L."/>
            <person name="Haldenby T S."/>
            <person name="Uol C."/>
        </authorList>
    </citation>
    <scope>NUCLEOTIDE SEQUENCE</scope>
</reference>
<evidence type="ECO:0000256" key="1">
    <source>
        <dbReference type="SAM" id="MobiDB-lite"/>
    </source>
</evidence>
<name>A0AAV2TBI1_CALDB</name>
<evidence type="ECO:0000313" key="3">
    <source>
        <dbReference type="Proteomes" id="UP001497525"/>
    </source>
</evidence>
<comment type="caution">
    <text evidence="2">The sequence shown here is derived from an EMBL/GenBank/DDBJ whole genome shotgun (WGS) entry which is preliminary data.</text>
</comment>
<evidence type="ECO:0000313" key="2">
    <source>
        <dbReference type="EMBL" id="CAL5134510.1"/>
    </source>
</evidence>
<feature type="compositionally biased region" description="Basic and acidic residues" evidence="1">
    <location>
        <begin position="216"/>
        <end position="228"/>
    </location>
</feature>